<dbReference type="Proteomes" id="UP000820818">
    <property type="component" value="Linkage Group LG4"/>
</dbReference>
<dbReference type="AlphaFoldDB" id="A0AAD5PYT9"/>
<name>A0AAD5PYT9_9CRUS</name>
<reference evidence="1 2" key="1">
    <citation type="submission" date="2022-05" db="EMBL/GenBank/DDBJ databases">
        <title>A multi-omics perspective on studying reproductive biology in Daphnia sinensis.</title>
        <authorList>
            <person name="Jia J."/>
        </authorList>
    </citation>
    <scope>NUCLEOTIDE SEQUENCE [LARGE SCALE GENOMIC DNA]</scope>
    <source>
        <strain evidence="1 2">WSL</strain>
    </source>
</reference>
<protein>
    <submittedName>
        <fullName evidence="1">Uncharacterized protein</fullName>
    </submittedName>
</protein>
<proteinExistence type="predicted"/>
<sequence length="146" mass="16759">MTHILVFLSRSSSLDGGGHLHGRSTKSCILFRQTRQSRHEASDRYTPIRIGWGGRTPQSVVMATSGRELLRDVIMNLVDNQNIGNSLHSNLQAISNRPTKKVIFKQTMRIRYKQLDMTHKKEDEKTEIKRQKRKNLITLPARLNPA</sequence>
<organism evidence="1 2">
    <name type="scientific">Daphnia sinensis</name>
    <dbReference type="NCBI Taxonomy" id="1820382"/>
    <lineage>
        <taxon>Eukaryota</taxon>
        <taxon>Metazoa</taxon>
        <taxon>Ecdysozoa</taxon>
        <taxon>Arthropoda</taxon>
        <taxon>Crustacea</taxon>
        <taxon>Branchiopoda</taxon>
        <taxon>Diplostraca</taxon>
        <taxon>Cladocera</taxon>
        <taxon>Anomopoda</taxon>
        <taxon>Daphniidae</taxon>
        <taxon>Daphnia</taxon>
        <taxon>Daphnia similis group</taxon>
    </lineage>
</organism>
<dbReference type="EMBL" id="WJBH02000004">
    <property type="protein sequence ID" value="KAI9560325.1"/>
    <property type="molecule type" value="Genomic_DNA"/>
</dbReference>
<comment type="caution">
    <text evidence="1">The sequence shown here is derived from an EMBL/GenBank/DDBJ whole genome shotgun (WGS) entry which is preliminary data.</text>
</comment>
<gene>
    <name evidence="1" type="ORF">GHT06_014342</name>
</gene>
<evidence type="ECO:0000313" key="1">
    <source>
        <dbReference type="EMBL" id="KAI9560325.1"/>
    </source>
</evidence>
<accession>A0AAD5PYT9</accession>
<evidence type="ECO:0000313" key="2">
    <source>
        <dbReference type="Proteomes" id="UP000820818"/>
    </source>
</evidence>
<keyword evidence="2" id="KW-1185">Reference proteome</keyword>